<evidence type="ECO:0000313" key="3">
    <source>
        <dbReference type="EMBL" id="UJG40460.1"/>
    </source>
</evidence>
<organism evidence="3">
    <name type="scientific">Candidatus Heimdallarchaeum aukensis</name>
    <dbReference type="NCBI Taxonomy" id="2876573"/>
    <lineage>
        <taxon>Archaea</taxon>
        <taxon>Promethearchaeati</taxon>
        <taxon>Candidatus Heimdallarchaeota</taxon>
        <taxon>Candidatus Heimdallarchaeia (ex Rinke et al. 2021) (nom. nud.)</taxon>
        <taxon>Candidatus Heimdallarchaeales</taxon>
        <taxon>Candidatus Heimdallarchaeaceae</taxon>
        <taxon>Candidatus Heimdallarchaeum</taxon>
    </lineage>
</organism>
<dbReference type="InterPro" id="IPR002192">
    <property type="entry name" value="PPDK_AMP/ATP-bd"/>
</dbReference>
<proteinExistence type="predicted"/>
<dbReference type="PANTHER" id="PTHR43615">
    <property type="entry name" value="PHOSPHOENOLPYRUVATE SYNTHASE-RELATED"/>
    <property type="match status" value="1"/>
</dbReference>
<name>A0A9Y1BKN0_9ARCH</name>
<dbReference type="InterPro" id="IPR013815">
    <property type="entry name" value="ATP_grasp_subdomain_1"/>
</dbReference>
<dbReference type="Gene3D" id="3.50.30.10">
    <property type="entry name" value="Phosphohistidine domain"/>
    <property type="match status" value="1"/>
</dbReference>
<accession>A0A9Y1BKN0</accession>
<dbReference type="InterPro" id="IPR036637">
    <property type="entry name" value="Phosphohistidine_dom_sf"/>
</dbReference>
<dbReference type="EMBL" id="CP084166">
    <property type="protein sequence ID" value="UJG40460.1"/>
    <property type="molecule type" value="Genomic_DNA"/>
</dbReference>
<dbReference type="Proteomes" id="UP001201020">
    <property type="component" value="Chromosome"/>
</dbReference>
<feature type="domain" description="PEP-utilising enzyme mobile" evidence="1">
    <location>
        <begin position="727"/>
        <end position="798"/>
    </location>
</feature>
<dbReference type="Gene3D" id="3.30.470.20">
    <property type="entry name" value="ATP-grasp fold, B domain"/>
    <property type="match status" value="1"/>
</dbReference>
<dbReference type="SUPFAM" id="SSF56059">
    <property type="entry name" value="Glutathione synthetase ATP-binding domain-like"/>
    <property type="match status" value="1"/>
</dbReference>
<evidence type="ECO:0000259" key="1">
    <source>
        <dbReference type="Pfam" id="PF00391"/>
    </source>
</evidence>
<dbReference type="PANTHER" id="PTHR43615:SF1">
    <property type="entry name" value="PPDK_N DOMAIN-CONTAINING PROTEIN"/>
    <property type="match status" value="1"/>
</dbReference>
<dbReference type="InterPro" id="IPR008279">
    <property type="entry name" value="PEP-util_enz_mobile_dom"/>
</dbReference>
<dbReference type="Pfam" id="PF01326">
    <property type="entry name" value="PPDK_N"/>
    <property type="match status" value="1"/>
</dbReference>
<dbReference type="GO" id="GO:0005524">
    <property type="term" value="F:ATP binding"/>
    <property type="evidence" value="ECO:0007669"/>
    <property type="project" value="InterPro"/>
</dbReference>
<evidence type="ECO:0008006" key="4">
    <source>
        <dbReference type="Google" id="ProtNLM"/>
    </source>
</evidence>
<gene>
    <name evidence="3" type="ORF">K9W45_11555</name>
</gene>
<dbReference type="Gene3D" id="3.30.1490.20">
    <property type="entry name" value="ATP-grasp fold, A domain"/>
    <property type="match status" value="1"/>
</dbReference>
<dbReference type="SUPFAM" id="SSF52009">
    <property type="entry name" value="Phosphohistidine domain"/>
    <property type="match status" value="1"/>
</dbReference>
<dbReference type="InterPro" id="IPR051549">
    <property type="entry name" value="PEP_Utilizing_Enz"/>
</dbReference>
<dbReference type="AlphaFoldDB" id="A0A9Y1BKN0"/>
<dbReference type="Pfam" id="PF00391">
    <property type="entry name" value="PEP-utilizers"/>
    <property type="match status" value="1"/>
</dbReference>
<dbReference type="GO" id="GO:0016301">
    <property type="term" value="F:kinase activity"/>
    <property type="evidence" value="ECO:0007669"/>
    <property type="project" value="InterPro"/>
</dbReference>
<evidence type="ECO:0000259" key="2">
    <source>
        <dbReference type="Pfam" id="PF01326"/>
    </source>
</evidence>
<sequence length="805" mass="90695">MAEKSSTKKILPLSNINDEEVGGKAKGLNKLLKCGLNVPEGFVILPGEKPEKIDEIKYYYSKLGNGKVAIRSSAIGEDSEEFSHAGQYKTFLNVEGIENVHKAVINCIESVSSNRVEKYSENLSQNRENKIAVVVQRMVNPSVSGVIFTLDPSTGEEKILINAIKGEGEALVSGKAKPDLYVLSREGKIIMKEFSGEKAVLSELQIKNLVEEALYAEKELGRALDMEWAIDKEGNLFWLQARPITTINKITINELDTPVDDSNTLFTRANVGEMLPGAVTPLTISVFVKAIDIGLKWMYEKVGVYRKNEPGRYVVHFYNHLFFNLTKMYKIARCILGTSKDSFEINILGKTLDDTTLDPPIAFPKRFVNSIKYFGFISKHKKALKKLEKTAREFRINIDLPTSELYKEIDRNLDFYNKTWYRHYIVSSNSGMMNGALVGFISGGKNFTEEALTKSALLLTNIKNIESANIVTSLEDMAKEISSDNTKRQEFISLSLEESLKWLNDKNNGKVYELFSNFMQRHGHRCIREAELREKEWRENPLELISILQSLVKGNTFSNKRNSNIASKALLDEIHEELNLKGLKLKIFDMIYKKAKEGMQNREYSKALSIKIHGEFRTAYRVLGQKLVEEQLIPEQDLIYFLTHEELGDLINNSNSKLVAKAQVRKKLFAQQRSLQFPEIVRGKPEPILISSDERENITEIKGTPVSHGIVRGKVRIVKSIEDAEKIEPGEIMVASFTDIGWSPYYSLISGLITEIGGSLSHGAIVAREYGLPLVSNVSNATRILKTGQEIILNGTKGTITIMKK</sequence>
<reference evidence="3" key="1">
    <citation type="journal article" date="2022" name="Nat. Microbiol.">
        <title>Unique mobile elements and scalable gene flow at the prokaryote-eukaryote boundary revealed by circularized Asgard archaea genomes.</title>
        <authorList>
            <person name="Wu F."/>
            <person name="Speth D.R."/>
            <person name="Philosof A."/>
            <person name="Cremiere A."/>
            <person name="Narayanan A."/>
            <person name="Barco R.A."/>
            <person name="Connon S.A."/>
            <person name="Amend J.P."/>
            <person name="Antoshechkin I.A."/>
            <person name="Orphan V.J."/>
        </authorList>
    </citation>
    <scope>NUCLEOTIDE SEQUENCE</scope>
    <source>
        <strain evidence="3">PM71</strain>
    </source>
</reference>
<protein>
    <recommendedName>
        <fullName evidence="4">Phosphoenolpyruvate synthase</fullName>
    </recommendedName>
</protein>
<feature type="domain" description="Pyruvate phosphate dikinase AMP/ATP-binding" evidence="2">
    <location>
        <begin position="54"/>
        <end position="198"/>
    </location>
</feature>